<name>A0ABN7WK98_GIGMA</name>
<gene>
    <name evidence="1" type="ORF">GMARGA_LOCUS31399</name>
</gene>
<organism evidence="1 2">
    <name type="scientific">Gigaspora margarita</name>
    <dbReference type="NCBI Taxonomy" id="4874"/>
    <lineage>
        <taxon>Eukaryota</taxon>
        <taxon>Fungi</taxon>
        <taxon>Fungi incertae sedis</taxon>
        <taxon>Mucoromycota</taxon>
        <taxon>Glomeromycotina</taxon>
        <taxon>Glomeromycetes</taxon>
        <taxon>Diversisporales</taxon>
        <taxon>Gigasporaceae</taxon>
        <taxon>Gigaspora</taxon>
    </lineage>
</organism>
<accession>A0ABN7WK98</accession>
<proteinExistence type="predicted"/>
<dbReference type="Proteomes" id="UP000789901">
    <property type="component" value="Unassembled WGS sequence"/>
</dbReference>
<reference evidence="1 2" key="1">
    <citation type="submission" date="2021-06" db="EMBL/GenBank/DDBJ databases">
        <authorList>
            <person name="Kallberg Y."/>
            <person name="Tangrot J."/>
            <person name="Rosling A."/>
        </authorList>
    </citation>
    <scope>NUCLEOTIDE SEQUENCE [LARGE SCALE GENOMIC DNA]</scope>
    <source>
        <strain evidence="1 2">120-4 pot B 10/14</strain>
    </source>
</reference>
<comment type="caution">
    <text evidence="1">The sequence shown here is derived from an EMBL/GenBank/DDBJ whole genome shotgun (WGS) entry which is preliminary data.</text>
</comment>
<dbReference type="EMBL" id="CAJVQB010046763">
    <property type="protein sequence ID" value="CAG8833130.1"/>
    <property type="molecule type" value="Genomic_DNA"/>
</dbReference>
<evidence type="ECO:0000313" key="2">
    <source>
        <dbReference type="Proteomes" id="UP000789901"/>
    </source>
</evidence>
<sequence>MSNQLSQTDTFLEEQNKTLKRKSSASNAFGDRVQGVKIEAHLVNICPGIPIEIKEYCKSHFQ</sequence>
<keyword evidence="2" id="KW-1185">Reference proteome</keyword>
<protein>
    <submittedName>
        <fullName evidence="1">30861_t:CDS:1</fullName>
    </submittedName>
</protein>
<evidence type="ECO:0000313" key="1">
    <source>
        <dbReference type="EMBL" id="CAG8833130.1"/>
    </source>
</evidence>